<accession>F9W846</accession>
<dbReference type="EMBL" id="CAEQ01001136">
    <property type="protein sequence ID" value="CCD13373.1"/>
    <property type="molecule type" value="Genomic_DNA"/>
</dbReference>
<gene>
    <name evidence="2" type="ORF">TCIL3000_0_41300</name>
</gene>
<protein>
    <submittedName>
        <fullName evidence="2">WGS project CAEQ00000000 data, annotated contig 1705</fullName>
    </submittedName>
</protein>
<dbReference type="VEuPathDB" id="TriTrypDB:TcIL3000_0_41300"/>
<feature type="non-terminal residue" evidence="2">
    <location>
        <position position="321"/>
    </location>
</feature>
<sequence>MSGVHPVPVSPLKTSHPLNPFIPISSRVHVGHGGPASLQRLVAPSELLPEASTKYVAGDSNTNLQGRGRGMSASCPPVKGKANVYRDKGPVAEPERTLSSADSRGAVGSVNGLCHPREGAEGHVERSVTGAYRDFSSGSHAKHHIDTSGASHLSMKQLSVSILGMSPLHANPFVVRPFVRVWLVDGISGRSLTTMKLAHTPCCVTHPVDIRFRHTRAPWWDAEVLFPVAPFVMEDSSLEPLLLFEVLDDASEKIDGFPLRHKDFYRICWGFLRLRGTKGKPIFGKRLNIQMFPFPERVSFFTRILQSLPSFFLQPYGGSED</sequence>
<dbReference type="InterPro" id="IPR052803">
    <property type="entry name" value="Cilium-Associated_Jouberin"/>
</dbReference>
<proteinExistence type="predicted"/>
<name>F9W846_TRYCI</name>
<dbReference type="GO" id="GO:0036064">
    <property type="term" value="C:ciliary basal body"/>
    <property type="evidence" value="ECO:0007669"/>
    <property type="project" value="TreeGrafter"/>
</dbReference>
<dbReference type="Proteomes" id="UP000000702">
    <property type="component" value="Unassembled WGS sequence"/>
</dbReference>
<evidence type="ECO:0000256" key="1">
    <source>
        <dbReference type="SAM" id="MobiDB-lite"/>
    </source>
</evidence>
<keyword evidence="3" id="KW-1185">Reference proteome</keyword>
<comment type="caution">
    <text evidence="2">The sequence shown here is derived from an EMBL/GenBank/DDBJ whole genome shotgun (WGS) entry which is preliminary data.</text>
</comment>
<reference evidence="2 3" key="2">
    <citation type="journal article" date="2012" name="Proc. Natl. Acad. Sci. U.S.A.">
        <title>Antigenic diversity is generated by distinct evolutionary mechanisms in African trypanosome species.</title>
        <authorList>
            <person name="Jackson A.P."/>
            <person name="Berry A."/>
            <person name="Aslett M."/>
            <person name="Allison H.C."/>
            <person name="Burton P."/>
            <person name="Vavrova-Anderson J."/>
            <person name="Brown R."/>
            <person name="Browne H."/>
            <person name="Corton N."/>
            <person name="Hauser H."/>
            <person name="Gamble J."/>
            <person name="Gilderthorp R."/>
            <person name="Marcello L."/>
            <person name="McQuillan J."/>
            <person name="Otto T.D."/>
            <person name="Quail M.A."/>
            <person name="Sanders M.J."/>
            <person name="van Tonder A."/>
            <person name="Ginger M.L."/>
            <person name="Field M.C."/>
            <person name="Barry J.D."/>
            <person name="Hertz-Fowler C."/>
            <person name="Berriman M."/>
        </authorList>
    </citation>
    <scope>NUCLEOTIDE SEQUENCE [LARGE SCALE GENOMIC DNA]</scope>
    <source>
        <strain evidence="2 3">IL3000</strain>
    </source>
</reference>
<dbReference type="AlphaFoldDB" id="F9W846"/>
<dbReference type="GO" id="GO:0044458">
    <property type="term" value="P:motile cilium assembly"/>
    <property type="evidence" value="ECO:0007669"/>
    <property type="project" value="TreeGrafter"/>
</dbReference>
<dbReference type="PANTHER" id="PTHR44499:SF1">
    <property type="entry name" value="JOUBERIN"/>
    <property type="match status" value="1"/>
</dbReference>
<dbReference type="PANTHER" id="PTHR44499">
    <property type="entry name" value="JOUBERIN"/>
    <property type="match status" value="1"/>
</dbReference>
<organism evidence="2 3">
    <name type="scientific">Trypanosoma congolense (strain IL3000)</name>
    <dbReference type="NCBI Taxonomy" id="1068625"/>
    <lineage>
        <taxon>Eukaryota</taxon>
        <taxon>Discoba</taxon>
        <taxon>Euglenozoa</taxon>
        <taxon>Kinetoplastea</taxon>
        <taxon>Metakinetoplastina</taxon>
        <taxon>Trypanosomatida</taxon>
        <taxon>Trypanosomatidae</taxon>
        <taxon>Trypanosoma</taxon>
        <taxon>Nannomonas</taxon>
    </lineage>
</organism>
<feature type="region of interest" description="Disordered" evidence="1">
    <location>
        <begin position="61"/>
        <end position="82"/>
    </location>
</feature>
<reference evidence="3" key="1">
    <citation type="submission" date="2011-07" db="EMBL/GenBank/DDBJ databases">
        <title>Divergent evolution of antigenic variation in African trypanosomes.</title>
        <authorList>
            <person name="Jackson A.P."/>
            <person name="Berry A."/>
            <person name="Allison H.C."/>
            <person name="Burton P."/>
            <person name="Anderson J."/>
            <person name="Aslett M."/>
            <person name="Brown R."/>
            <person name="Corton N."/>
            <person name="Harris D."/>
            <person name="Hauser H."/>
            <person name="Gamble J."/>
            <person name="Gilderthorp R."/>
            <person name="McQuillan J."/>
            <person name="Quail M.A."/>
            <person name="Sanders M."/>
            <person name="Van Tonder A."/>
            <person name="Ginger M.L."/>
            <person name="Donelson J.E."/>
            <person name="Field M.C."/>
            <person name="Barry J.D."/>
            <person name="Berriman M."/>
            <person name="Hertz-Fowler C."/>
        </authorList>
    </citation>
    <scope>NUCLEOTIDE SEQUENCE [LARGE SCALE GENOMIC DNA]</scope>
    <source>
        <strain evidence="3">IL3000</strain>
    </source>
</reference>
<evidence type="ECO:0000313" key="3">
    <source>
        <dbReference type="Proteomes" id="UP000000702"/>
    </source>
</evidence>
<evidence type="ECO:0000313" key="2">
    <source>
        <dbReference type="EMBL" id="CCD13373.1"/>
    </source>
</evidence>